<evidence type="ECO:0000256" key="7">
    <source>
        <dbReference type="ARBA" id="ARBA00023136"/>
    </source>
</evidence>
<accession>A0A1Y1IIY8</accession>
<dbReference type="EMBL" id="DF237466">
    <property type="protein sequence ID" value="GAQ89399.1"/>
    <property type="molecule type" value="Genomic_DNA"/>
</dbReference>
<keyword evidence="9" id="KW-0961">Cell wall biogenesis/degradation</keyword>
<sequence>MRQCALSITSRPVLQSSQSRSGRNSWGRGVVALKAKITAAFKGADHWRKESHNEPPNGRADLQCGALENEKDSGSNSGSDNEKPLSVLFAAGGTGGHVYPAIAIADAIRQAAPNAEIHFAGTSERMEAKAVPAAGYKLHVIPAVSVRRPIWSPANTLLPFRLPAALWQCYRLVKRVAPDVVVGTGGYVSLPTCLAAALQRRAVVIQEQNAYAGLANRLLGLFATAIFLAFDAARKYFPKDKCVVGGNPTRASLHTTHVSRAESRRWFFPQLDEREAEEAQVVLILGGSLGAAALNAALERGAAAGILAPSPSRRIIWQCGPRYHEKLAQTVEEQQDLLLLPFVNRMDLAYRAADLVVGRAGAITCSELLVTGTPSLLVPSPNVAQDHQTKNALAMESFGAALLMEERQLSADSLIENVERLLGDRQRLDTMRSRALAAVKPNAARDIALAVIKVASFAKRSGQRLV</sequence>
<dbReference type="GO" id="GO:0050511">
    <property type="term" value="F:undecaprenyldiphospho-muramoylpentapeptide beta-N-acetylglucosaminyltransferase activity"/>
    <property type="evidence" value="ECO:0007669"/>
    <property type="project" value="InterPro"/>
</dbReference>
<protein>
    <submittedName>
        <fullName evidence="13">Undecaprenyldiphospho-muramoylpentapeptide beta-n-acetylglucosaminyltransferase</fullName>
    </submittedName>
</protein>
<evidence type="ECO:0000259" key="11">
    <source>
        <dbReference type="Pfam" id="PF03033"/>
    </source>
</evidence>
<dbReference type="GO" id="GO:0016757">
    <property type="term" value="F:glycosyltransferase activity"/>
    <property type="evidence" value="ECO:0000318"/>
    <property type="project" value="GO_Central"/>
</dbReference>
<evidence type="ECO:0000313" key="13">
    <source>
        <dbReference type="EMBL" id="GAQ89399.1"/>
    </source>
</evidence>
<dbReference type="OrthoDB" id="20273at2759"/>
<keyword evidence="1" id="KW-1003">Cell membrane</keyword>
<dbReference type="PANTHER" id="PTHR21015:SF22">
    <property type="entry name" value="GLYCOSYLTRANSFERASE"/>
    <property type="match status" value="1"/>
</dbReference>
<feature type="domain" description="Glycosyl transferase family 28 C-terminal" evidence="12">
    <location>
        <begin position="281"/>
        <end position="442"/>
    </location>
</feature>
<keyword evidence="8" id="KW-0131">Cell cycle</keyword>
<proteinExistence type="inferred from homology"/>
<evidence type="ECO:0000256" key="3">
    <source>
        <dbReference type="ARBA" id="ARBA00022676"/>
    </source>
</evidence>
<dbReference type="Proteomes" id="UP000054558">
    <property type="component" value="Unassembled WGS sequence"/>
</dbReference>
<dbReference type="Gene3D" id="3.40.50.2000">
    <property type="entry name" value="Glycogen Phosphorylase B"/>
    <property type="match status" value="2"/>
</dbReference>
<feature type="region of interest" description="Disordered" evidence="10">
    <location>
        <begin position="1"/>
        <end position="25"/>
    </location>
</feature>
<evidence type="ECO:0000256" key="9">
    <source>
        <dbReference type="ARBA" id="ARBA00023316"/>
    </source>
</evidence>
<keyword evidence="5" id="KW-0133">Cell shape</keyword>
<dbReference type="PANTHER" id="PTHR21015">
    <property type="entry name" value="UDP-N-ACETYLGLUCOSAMINE--N-ACETYLMURAMYL-(PENTAPEPTIDE) PYROPHOSPHORYL-UNDECAPRENOL N-ACETYLGLUCOSAMINE TRANSFERASE 1"/>
    <property type="match status" value="1"/>
</dbReference>
<dbReference type="NCBIfam" id="TIGR01133">
    <property type="entry name" value="murG"/>
    <property type="match status" value="1"/>
</dbReference>
<evidence type="ECO:0000256" key="2">
    <source>
        <dbReference type="ARBA" id="ARBA00022618"/>
    </source>
</evidence>
<evidence type="ECO:0000256" key="6">
    <source>
        <dbReference type="ARBA" id="ARBA00022984"/>
    </source>
</evidence>
<dbReference type="STRING" id="105231.A0A1Y1IIY8"/>
<dbReference type="GO" id="GO:0008360">
    <property type="term" value="P:regulation of cell shape"/>
    <property type="evidence" value="ECO:0007669"/>
    <property type="project" value="UniProtKB-KW"/>
</dbReference>
<evidence type="ECO:0000313" key="14">
    <source>
        <dbReference type="Proteomes" id="UP000054558"/>
    </source>
</evidence>
<keyword evidence="4 13" id="KW-0808">Transferase</keyword>
<dbReference type="GO" id="GO:0071555">
    <property type="term" value="P:cell wall organization"/>
    <property type="evidence" value="ECO:0007669"/>
    <property type="project" value="UniProtKB-KW"/>
</dbReference>
<gene>
    <name evidence="13" type="ORF">KFL_005170090</name>
</gene>
<keyword evidence="14" id="KW-1185">Reference proteome</keyword>
<keyword evidence="3 13" id="KW-0328">Glycosyltransferase</keyword>
<dbReference type="SUPFAM" id="SSF53756">
    <property type="entry name" value="UDP-Glycosyltransferase/glycogen phosphorylase"/>
    <property type="match status" value="1"/>
</dbReference>
<evidence type="ECO:0000256" key="10">
    <source>
        <dbReference type="SAM" id="MobiDB-lite"/>
    </source>
</evidence>
<evidence type="ECO:0000256" key="1">
    <source>
        <dbReference type="ARBA" id="ARBA00022475"/>
    </source>
</evidence>
<evidence type="ECO:0000256" key="5">
    <source>
        <dbReference type="ARBA" id="ARBA00022960"/>
    </source>
</evidence>
<dbReference type="HAMAP" id="MF_00033">
    <property type="entry name" value="MurG"/>
    <property type="match status" value="1"/>
</dbReference>
<keyword evidence="2" id="KW-0132">Cell division</keyword>
<evidence type="ECO:0000256" key="8">
    <source>
        <dbReference type="ARBA" id="ARBA00023306"/>
    </source>
</evidence>
<name>A0A1Y1IIY8_KLENI</name>
<dbReference type="Pfam" id="PF04101">
    <property type="entry name" value="Glyco_tran_28_C"/>
    <property type="match status" value="1"/>
</dbReference>
<feature type="domain" description="Glycosyltransferase family 28 N-terminal" evidence="11">
    <location>
        <begin position="87"/>
        <end position="227"/>
    </location>
</feature>
<feature type="compositionally biased region" description="Polar residues" evidence="10">
    <location>
        <begin position="1"/>
        <end position="24"/>
    </location>
</feature>
<dbReference type="AlphaFoldDB" id="A0A1Y1IIY8"/>
<keyword evidence="6" id="KW-0573">Peptidoglycan synthesis</keyword>
<dbReference type="Pfam" id="PF03033">
    <property type="entry name" value="Glyco_transf_28"/>
    <property type="match status" value="1"/>
</dbReference>
<keyword evidence="7" id="KW-0472">Membrane</keyword>
<dbReference type="InterPro" id="IPR004276">
    <property type="entry name" value="GlycoTrans_28_N"/>
</dbReference>
<evidence type="ECO:0000259" key="12">
    <source>
        <dbReference type="Pfam" id="PF04101"/>
    </source>
</evidence>
<evidence type="ECO:0000256" key="4">
    <source>
        <dbReference type="ARBA" id="ARBA00022679"/>
    </source>
</evidence>
<dbReference type="InterPro" id="IPR006009">
    <property type="entry name" value="GlcNAc_MurG"/>
</dbReference>
<dbReference type="GO" id="GO:0005975">
    <property type="term" value="P:carbohydrate metabolic process"/>
    <property type="evidence" value="ECO:0007669"/>
    <property type="project" value="InterPro"/>
</dbReference>
<dbReference type="CDD" id="cd03785">
    <property type="entry name" value="GT28_MurG"/>
    <property type="match status" value="1"/>
</dbReference>
<dbReference type="OMA" id="AADMMLC"/>
<dbReference type="InterPro" id="IPR007235">
    <property type="entry name" value="Glyco_trans_28_C"/>
</dbReference>
<organism evidence="13 14">
    <name type="scientific">Klebsormidium nitens</name>
    <name type="common">Green alga</name>
    <name type="synonym">Ulothrix nitens</name>
    <dbReference type="NCBI Taxonomy" id="105231"/>
    <lineage>
        <taxon>Eukaryota</taxon>
        <taxon>Viridiplantae</taxon>
        <taxon>Streptophyta</taxon>
        <taxon>Klebsormidiophyceae</taxon>
        <taxon>Klebsormidiales</taxon>
        <taxon>Klebsormidiaceae</taxon>
        <taxon>Klebsormidium</taxon>
    </lineage>
</organism>
<dbReference type="GO" id="GO:0051301">
    <property type="term" value="P:cell division"/>
    <property type="evidence" value="ECO:0007669"/>
    <property type="project" value="UniProtKB-KW"/>
</dbReference>
<reference evidence="13 14" key="1">
    <citation type="journal article" date="2014" name="Nat. Commun.">
        <title>Klebsormidium flaccidum genome reveals primary factors for plant terrestrial adaptation.</title>
        <authorList>
            <person name="Hori K."/>
            <person name="Maruyama F."/>
            <person name="Fujisawa T."/>
            <person name="Togashi T."/>
            <person name="Yamamoto N."/>
            <person name="Seo M."/>
            <person name="Sato S."/>
            <person name="Yamada T."/>
            <person name="Mori H."/>
            <person name="Tajima N."/>
            <person name="Moriyama T."/>
            <person name="Ikeuchi M."/>
            <person name="Watanabe M."/>
            <person name="Wada H."/>
            <person name="Kobayashi K."/>
            <person name="Saito M."/>
            <person name="Masuda T."/>
            <person name="Sasaki-Sekimoto Y."/>
            <person name="Mashiguchi K."/>
            <person name="Awai K."/>
            <person name="Shimojima M."/>
            <person name="Masuda S."/>
            <person name="Iwai M."/>
            <person name="Nobusawa T."/>
            <person name="Narise T."/>
            <person name="Kondo S."/>
            <person name="Saito H."/>
            <person name="Sato R."/>
            <person name="Murakawa M."/>
            <person name="Ihara Y."/>
            <person name="Oshima-Yamada Y."/>
            <person name="Ohtaka K."/>
            <person name="Satoh M."/>
            <person name="Sonobe K."/>
            <person name="Ishii M."/>
            <person name="Ohtani R."/>
            <person name="Kanamori-Sato M."/>
            <person name="Honoki R."/>
            <person name="Miyazaki D."/>
            <person name="Mochizuki H."/>
            <person name="Umetsu J."/>
            <person name="Higashi K."/>
            <person name="Shibata D."/>
            <person name="Kamiya Y."/>
            <person name="Sato N."/>
            <person name="Nakamura Y."/>
            <person name="Tabata S."/>
            <person name="Ida S."/>
            <person name="Kurokawa K."/>
            <person name="Ohta H."/>
        </authorList>
    </citation>
    <scope>NUCLEOTIDE SEQUENCE [LARGE SCALE GENOMIC DNA]</scope>
    <source>
        <strain evidence="13 14">NIES-2285</strain>
    </source>
</reference>